<evidence type="ECO:0000256" key="1">
    <source>
        <dbReference type="ARBA" id="ARBA00005953"/>
    </source>
</evidence>
<dbReference type="PANTHER" id="PTHR31793">
    <property type="entry name" value="4-HYDROXYBENZOYL-COA THIOESTERASE FAMILY MEMBER"/>
    <property type="match status" value="1"/>
</dbReference>
<gene>
    <name evidence="3" type="ORF">LY90DRAFT_664630</name>
</gene>
<comment type="caution">
    <text evidence="3">The sequence shown here is derived from an EMBL/GenBank/DDBJ whole genome shotgun (WGS) entry which is preliminary data.</text>
</comment>
<dbReference type="AlphaFoldDB" id="A0A1Y2FBE8"/>
<keyword evidence="4" id="KW-1185">Reference proteome</keyword>
<dbReference type="InterPro" id="IPR029069">
    <property type="entry name" value="HotDog_dom_sf"/>
</dbReference>
<comment type="similarity">
    <text evidence="1">Belongs to the 4-hydroxybenzoyl-CoA thioesterase family.</text>
</comment>
<dbReference type="Pfam" id="PF13279">
    <property type="entry name" value="4HBT_2"/>
    <property type="match status" value="1"/>
</dbReference>
<evidence type="ECO:0000313" key="4">
    <source>
        <dbReference type="Proteomes" id="UP000193920"/>
    </source>
</evidence>
<dbReference type="InterPro" id="IPR050563">
    <property type="entry name" value="4-hydroxybenzoyl-CoA_TE"/>
</dbReference>
<dbReference type="Proteomes" id="UP000193920">
    <property type="component" value="Unassembled WGS sequence"/>
</dbReference>
<reference evidence="3 4" key="1">
    <citation type="submission" date="2016-08" db="EMBL/GenBank/DDBJ databases">
        <title>A Parts List for Fungal Cellulosomes Revealed by Comparative Genomics.</title>
        <authorList>
            <consortium name="DOE Joint Genome Institute"/>
            <person name="Haitjema C.H."/>
            <person name="Gilmore S.P."/>
            <person name="Henske J.K."/>
            <person name="Solomon K.V."/>
            <person name="De Groot R."/>
            <person name="Kuo A."/>
            <person name="Mondo S.J."/>
            <person name="Salamov A.A."/>
            <person name="Labutti K."/>
            <person name="Zhao Z."/>
            <person name="Chiniquy J."/>
            <person name="Barry K."/>
            <person name="Brewer H.M."/>
            <person name="Purvine S.O."/>
            <person name="Wright A.T."/>
            <person name="Boxma B."/>
            <person name="Van Alen T."/>
            <person name="Hackstein J.H."/>
            <person name="Baker S.E."/>
            <person name="Grigoriev I.V."/>
            <person name="O'Malley M.A."/>
        </authorList>
    </citation>
    <scope>NUCLEOTIDE SEQUENCE [LARGE SCALE GENOMIC DNA]</scope>
    <source>
        <strain evidence="3 4">G1</strain>
    </source>
</reference>
<evidence type="ECO:0000313" key="3">
    <source>
        <dbReference type="EMBL" id="ORY80185.1"/>
    </source>
</evidence>
<proteinExistence type="inferred from homology"/>
<accession>A0A1Y2FBE8</accession>
<evidence type="ECO:0008006" key="5">
    <source>
        <dbReference type="Google" id="ProtNLM"/>
    </source>
</evidence>
<dbReference type="GO" id="GO:0047617">
    <property type="term" value="F:fatty acyl-CoA hydrolase activity"/>
    <property type="evidence" value="ECO:0007669"/>
    <property type="project" value="TreeGrafter"/>
</dbReference>
<dbReference type="EMBL" id="MCOG01000013">
    <property type="protein sequence ID" value="ORY80185.1"/>
    <property type="molecule type" value="Genomic_DNA"/>
</dbReference>
<dbReference type="PANTHER" id="PTHR31793:SF27">
    <property type="entry name" value="NOVEL THIOESTERASE SUPERFAMILY DOMAIN AND SAPOSIN A-TYPE DOMAIN CONTAINING PROTEIN (0610012H03RIK)"/>
    <property type="match status" value="1"/>
</dbReference>
<sequence length="207" mass="23366">MNPGLINLSNLANLSNNLKKSVTNALLNNFKHNISRNLYSLPSPNECRRQLSKSIQDLVKDYSSVTNIDLQWGEQDAFGHLNNASFLRFFESGRIAFYEQLIDPALSKDSQFGHGITKIGPIVKTVNCNYKLPVTYPDNICVATRVPISGIGKDRYTVEAIMVSRKLEKIVAKSEVVVVTYDYRIGKKAEIPSDYKKILINLEKNRK</sequence>
<dbReference type="SUPFAM" id="SSF54637">
    <property type="entry name" value="Thioesterase/thiol ester dehydrase-isomerase"/>
    <property type="match status" value="1"/>
</dbReference>
<name>A0A1Y2FBE8_9FUNG</name>
<keyword evidence="2" id="KW-0378">Hydrolase</keyword>
<evidence type="ECO:0000256" key="2">
    <source>
        <dbReference type="ARBA" id="ARBA00022801"/>
    </source>
</evidence>
<organism evidence="3 4">
    <name type="scientific">Neocallimastix californiae</name>
    <dbReference type="NCBI Taxonomy" id="1754190"/>
    <lineage>
        <taxon>Eukaryota</taxon>
        <taxon>Fungi</taxon>
        <taxon>Fungi incertae sedis</taxon>
        <taxon>Chytridiomycota</taxon>
        <taxon>Chytridiomycota incertae sedis</taxon>
        <taxon>Neocallimastigomycetes</taxon>
        <taxon>Neocallimastigales</taxon>
        <taxon>Neocallimastigaceae</taxon>
        <taxon>Neocallimastix</taxon>
    </lineage>
</organism>
<protein>
    <recommendedName>
        <fullName evidence="5">Thioesterase/thiol ester dehydrase-isomerase</fullName>
    </recommendedName>
</protein>
<dbReference type="OrthoDB" id="5538558at2759"/>
<dbReference type="CDD" id="cd00586">
    <property type="entry name" value="4HBT"/>
    <property type="match status" value="1"/>
</dbReference>
<dbReference type="Gene3D" id="3.10.129.10">
    <property type="entry name" value="Hotdog Thioesterase"/>
    <property type="match status" value="1"/>
</dbReference>